<dbReference type="SMART" id="SM01134">
    <property type="entry name" value="DeoRC"/>
    <property type="match status" value="1"/>
</dbReference>
<dbReference type="SUPFAM" id="SSF46785">
    <property type="entry name" value="Winged helix' DNA-binding domain"/>
    <property type="match status" value="1"/>
</dbReference>
<dbReference type="InterPro" id="IPR014036">
    <property type="entry name" value="DeoR-like_C"/>
</dbReference>
<evidence type="ECO:0000313" key="4">
    <source>
        <dbReference type="EMBL" id="SET86547.1"/>
    </source>
</evidence>
<dbReference type="Proteomes" id="UP000199820">
    <property type="component" value="Unassembled WGS sequence"/>
</dbReference>
<dbReference type="Pfam" id="PF00455">
    <property type="entry name" value="DeoRC"/>
    <property type="match status" value="1"/>
</dbReference>
<dbReference type="PANTHER" id="PTHR30363:SF44">
    <property type="entry name" value="AGA OPERON TRANSCRIPTIONAL REPRESSOR-RELATED"/>
    <property type="match status" value="1"/>
</dbReference>
<dbReference type="Gene3D" id="1.10.10.10">
    <property type="entry name" value="Winged helix-like DNA-binding domain superfamily/Winged helix DNA-binding domain"/>
    <property type="match status" value="1"/>
</dbReference>
<gene>
    <name evidence="4" type="ORF">SAMN04487771_105611</name>
</gene>
<evidence type="ECO:0000313" key="5">
    <source>
        <dbReference type="Proteomes" id="UP000199820"/>
    </source>
</evidence>
<dbReference type="Pfam" id="PF08220">
    <property type="entry name" value="HTH_DeoR"/>
    <property type="match status" value="1"/>
</dbReference>
<dbReference type="InterPro" id="IPR037171">
    <property type="entry name" value="NagB/RpiA_transferase-like"/>
</dbReference>
<name>A0A1I0HRB7_9FIRM</name>
<dbReference type="PROSITE" id="PS51000">
    <property type="entry name" value="HTH_DEOR_2"/>
    <property type="match status" value="1"/>
</dbReference>
<dbReference type="InterPro" id="IPR001034">
    <property type="entry name" value="DeoR_HTH"/>
</dbReference>
<keyword evidence="5" id="KW-1185">Reference proteome</keyword>
<protein>
    <submittedName>
        <fullName evidence="4">Transcriptional regulator, DeoR family</fullName>
    </submittedName>
</protein>
<keyword evidence="1" id="KW-0805">Transcription regulation</keyword>
<dbReference type="PANTHER" id="PTHR30363">
    <property type="entry name" value="HTH-TYPE TRANSCRIPTIONAL REGULATOR SRLR-RELATED"/>
    <property type="match status" value="1"/>
</dbReference>
<sequence length="246" mass="27139">MLQQDHTVKSLELKELFQVSMETIRRDLEALEAKGYVSRVYGGAALKNLYGEEKDTSRSAGRNYREKQAIGRLAAELVEDGDAIILDVGTTALEVARNLKGVRNLKVFTNSVQAAEELMSERDTRVFLIGGEIRNGSSGLSTSGGDAEAMMRNFYVDKAFIAIGGLSFDSGICDYHMEEANLRRLFIRQAKKVVGLADHAKFGVTALNRICGLNDLDYLITDGMADTQMVNELCAMNIDVRIAKEE</sequence>
<dbReference type="InterPro" id="IPR050313">
    <property type="entry name" value="Carb_Metab_HTH_regulators"/>
</dbReference>
<dbReference type="PRINTS" id="PR00037">
    <property type="entry name" value="HTHLACR"/>
</dbReference>
<accession>A0A1I0HRB7</accession>
<dbReference type="SUPFAM" id="SSF100950">
    <property type="entry name" value="NagB/RpiA/CoA transferase-like"/>
    <property type="match status" value="1"/>
</dbReference>
<keyword evidence="2" id="KW-0804">Transcription</keyword>
<evidence type="ECO:0000256" key="1">
    <source>
        <dbReference type="ARBA" id="ARBA00023015"/>
    </source>
</evidence>
<proteinExistence type="predicted"/>
<reference evidence="4 5" key="1">
    <citation type="submission" date="2016-10" db="EMBL/GenBank/DDBJ databases">
        <authorList>
            <person name="de Groot N.N."/>
        </authorList>
    </citation>
    <scope>NUCLEOTIDE SEQUENCE [LARGE SCALE GENOMIC DNA]</scope>
    <source>
        <strain evidence="4 5">KH1P1</strain>
    </source>
</reference>
<dbReference type="InterPro" id="IPR036388">
    <property type="entry name" value="WH-like_DNA-bd_sf"/>
</dbReference>
<dbReference type="EMBL" id="FOIL01000056">
    <property type="protein sequence ID" value="SET86547.1"/>
    <property type="molecule type" value="Genomic_DNA"/>
</dbReference>
<dbReference type="Gene3D" id="3.30.750.70">
    <property type="entry name" value="4-hydroxybutyrate coenzyme like domains"/>
    <property type="match status" value="1"/>
</dbReference>
<dbReference type="SMART" id="SM00420">
    <property type="entry name" value="HTH_DEOR"/>
    <property type="match status" value="1"/>
</dbReference>
<dbReference type="AlphaFoldDB" id="A0A1I0HRB7"/>
<dbReference type="GO" id="GO:0003700">
    <property type="term" value="F:DNA-binding transcription factor activity"/>
    <property type="evidence" value="ECO:0007669"/>
    <property type="project" value="InterPro"/>
</dbReference>
<evidence type="ECO:0000259" key="3">
    <source>
        <dbReference type="PROSITE" id="PS51000"/>
    </source>
</evidence>
<feature type="domain" description="HTH deoR-type" evidence="3">
    <location>
        <begin position="1"/>
        <end position="46"/>
    </location>
</feature>
<evidence type="ECO:0000256" key="2">
    <source>
        <dbReference type="ARBA" id="ARBA00023163"/>
    </source>
</evidence>
<dbReference type="InterPro" id="IPR036390">
    <property type="entry name" value="WH_DNA-bd_sf"/>
</dbReference>
<dbReference type="STRING" id="1526.SAMN02910262_00353"/>
<organism evidence="4 5">
    <name type="scientific">[Clostridium] aminophilum</name>
    <dbReference type="NCBI Taxonomy" id="1526"/>
    <lineage>
        <taxon>Bacteria</taxon>
        <taxon>Bacillati</taxon>
        <taxon>Bacillota</taxon>
        <taxon>Clostridia</taxon>
        <taxon>Lachnospirales</taxon>
        <taxon>Lachnospiraceae</taxon>
    </lineage>
</organism>
<dbReference type="eggNOG" id="COG1349">
    <property type="taxonomic scope" value="Bacteria"/>
</dbReference>